<dbReference type="EMBL" id="JAWIZZ010000051">
    <property type="protein sequence ID" value="KAK5778833.1"/>
    <property type="molecule type" value="Genomic_DNA"/>
</dbReference>
<keyword evidence="6" id="KW-1185">Reference proteome</keyword>
<dbReference type="GO" id="GO:0005743">
    <property type="term" value="C:mitochondrial inner membrane"/>
    <property type="evidence" value="ECO:0007669"/>
    <property type="project" value="UniProtKB-SubCell"/>
</dbReference>
<feature type="region of interest" description="Disordered" evidence="4">
    <location>
        <begin position="1"/>
        <end position="21"/>
    </location>
</feature>
<comment type="subcellular location">
    <subcellularLocation>
        <location evidence="3">Mitochondrion inner membrane</location>
    </subcellularLocation>
</comment>
<evidence type="ECO:0000256" key="1">
    <source>
        <dbReference type="ARBA" id="ARBA00007347"/>
    </source>
</evidence>
<comment type="caution">
    <text evidence="5">The sequence shown here is derived from an EMBL/GenBank/DDBJ whole genome shotgun (WGS) entry which is preliminary data.</text>
</comment>
<protein>
    <recommendedName>
        <fullName evidence="3">COX assembly mitochondrial protein</fullName>
    </recommendedName>
</protein>
<evidence type="ECO:0000313" key="5">
    <source>
        <dbReference type="EMBL" id="KAK5778833.1"/>
    </source>
</evidence>
<proteinExistence type="inferred from homology"/>
<keyword evidence="3" id="KW-0472">Membrane</keyword>
<comment type="function">
    <text evidence="3">Required for mitochondrial cytochrome c oxidase (COX) assembly and respiration.</text>
</comment>
<organism evidence="5 6">
    <name type="scientific">Arxiozyma heterogenica</name>
    <dbReference type="NCBI Taxonomy" id="278026"/>
    <lineage>
        <taxon>Eukaryota</taxon>
        <taxon>Fungi</taxon>
        <taxon>Dikarya</taxon>
        <taxon>Ascomycota</taxon>
        <taxon>Saccharomycotina</taxon>
        <taxon>Saccharomycetes</taxon>
        <taxon>Saccharomycetales</taxon>
        <taxon>Saccharomycetaceae</taxon>
        <taxon>Arxiozyma</taxon>
    </lineage>
</organism>
<evidence type="ECO:0000256" key="2">
    <source>
        <dbReference type="ARBA" id="ARBA00023157"/>
    </source>
</evidence>
<dbReference type="Proteomes" id="UP001306508">
    <property type="component" value="Unassembled WGS sequence"/>
</dbReference>
<keyword evidence="3" id="KW-0143">Chaperone</keyword>
<sequence length="121" mass="14062">MTQIKESNQETTSTNNDIATSVSKHNAKLPIWVLTPQEEIQARKNLKKFTYEKCNDYVKAMADCAKLNGVKVFPTCNSEKEKMKECLLFYQLDKKYLDEQRDLVILNKIEKRLQQNKQSSG</sequence>
<dbReference type="InterPro" id="IPR013892">
    <property type="entry name" value="Cyt_c_biogenesis_Cmc1-like"/>
</dbReference>
<comment type="similarity">
    <text evidence="1 3">Belongs to the CMC family.</text>
</comment>
<accession>A0AAN7WLJ2</accession>
<evidence type="ECO:0000256" key="4">
    <source>
        <dbReference type="SAM" id="MobiDB-lite"/>
    </source>
</evidence>
<gene>
    <name evidence="5" type="ORF">RI543_003758</name>
</gene>
<keyword evidence="3" id="KW-0999">Mitochondrion inner membrane</keyword>
<dbReference type="PROSITE" id="PS51808">
    <property type="entry name" value="CHCH"/>
    <property type="match status" value="1"/>
</dbReference>
<evidence type="ECO:0000256" key="3">
    <source>
        <dbReference type="RuleBase" id="RU364104"/>
    </source>
</evidence>
<evidence type="ECO:0000313" key="6">
    <source>
        <dbReference type="Proteomes" id="UP001306508"/>
    </source>
</evidence>
<keyword evidence="3" id="KW-0496">Mitochondrion</keyword>
<reference evidence="6" key="1">
    <citation type="submission" date="2023-07" db="EMBL/GenBank/DDBJ databases">
        <title>A draft genome of Kazachstania heterogenica Y-27499.</title>
        <authorList>
            <person name="Donic C."/>
            <person name="Kralova J.S."/>
            <person name="Fidel L."/>
            <person name="Ben-Dor S."/>
            <person name="Jung S."/>
        </authorList>
    </citation>
    <scope>NUCLEOTIDE SEQUENCE [LARGE SCALE GENOMIC DNA]</scope>
    <source>
        <strain evidence="6">Y27499</strain>
    </source>
</reference>
<keyword evidence="2" id="KW-1015">Disulfide bond</keyword>
<dbReference type="AlphaFoldDB" id="A0AAN7WLJ2"/>
<dbReference type="Pfam" id="PF08583">
    <property type="entry name" value="Cmc1"/>
    <property type="match status" value="1"/>
</dbReference>
<name>A0AAN7WLJ2_9SACH</name>